<dbReference type="Gene3D" id="2.40.50.90">
    <property type="match status" value="1"/>
</dbReference>
<gene>
    <name evidence="6" type="ORF">MNKW57_05240</name>
</gene>
<keyword evidence="7" id="KW-1185">Reference proteome</keyword>
<comment type="caution">
    <text evidence="6">The sequence shown here is derived from an EMBL/GenBank/DDBJ whole genome shotgun (WGS) entry which is preliminary data.</text>
</comment>
<dbReference type="RefSeq" id="WP_285762707.1">
    <property type="nucleotide sequence ID" value="NZ_BSYJ01000001.1"/>
</dbReference>
<dbReference type="Proteomes" id="UP001224392">
    <property type="component" value="Unassembled WGS sequence"/>
</dbReference>
<name>A0ABQ6LVV0_9GAMM</name>
<dbReference type="EMBL" id="BSYJ01000001">
    <property type="protein sequence ID" value="GMG86203.1"/>
    <property type="molecule type" value="Genomic_DNA"/>
</dbReference>
<dbReference type="PROSITE" id="PS51257">
    <property type="entry name" value="PROKAR_LIPOPROTEIN"/>
    <property type="match status" value="1"/>
</dbReference>
<feature type="signal peptide" evidence="4">
    <location>
        <begin position="1"/>
        <end position="37"/>
    </location>
</feature>
<organism evidence="6 7">
    <name type="scientific">Biformimicrobium ophioploci</name>
    <dbReference type="NCBI Taxonomy" id="3036711"/>
    <lineage>
        <taxon>Bacteria</taxon>
        <taxon>Pseudomonadati</taxon>
        <taxon>Pseudomonadota</taxon>
        <taxon>Gammaproteobacteria</taxon>
        <taxon>Cellvibrionales</taxon>
        <taxon>Microbulbiferaceae</taxon>
        <taxon>Biformimicrobium</taxon>
    </lineage>
</organism>
<dbReference type="InterPro" id="IPR035437">
    <property type="entry name" value="SNase_OB-fold_sf"/>
</dbReference>
<keyword evidence="4" id="KW-0732">Signal</keyword>
<dbReference type="PROSITE" id="PS01284">
    <property type="entry name" value="TNASE_2"/>
    <property type="match status" value="1"/>
</dbReference>
<proteinExistence type="predicted"/>
<evidence type="ECO:0000256" key="3">
    <source>
        <dbReference type="ARBA" id="ARBA00022801"/>
    </source>
</evidence>
<keyword evidence="2" id="KW-0255">Endonuclease</keyword>
<protein>
    <submittedName>
        <fullName evidence="6">Thermonuclease family protein</fullName>
    </submittedName>
</protein>
<keyword evidence="1" id="KW-0540">Nuclease</keyword>
<accession>A0ABQ6LVV0</accession>
<dbReference type="PROSITE" id="PS50830">
    <property type="entry name" value="TNASE_3"/>
    <property type="match status" value="1"/>
</dbReference>
<dbReference type="InterPro" id="IPR016071">
    <property type="entry name" value="Staphylococal_nuclease_OB-fold"/>
</dbReference>
<evidence type="ECO:0000256" key="4">
    <source>
        <dbReference type="SAM" id="SignalP"/>
    </source>
</evidence>
<evidence type="ECO:0000313" key="6">
    <source>
        <dbReference type="EMBL" id="GMG86203.1"/>
    </source>
</evidence>
<dbReference type="Pfam" id="PF00565">
    <property type="entry name" value="SNase"/>
    <property type="match status" value="1"/>
</dbReference>
<feature type="chain" id="PRO_5046457661" evidence="4">
    <location>
        <begin position="38"/>
        <end position="280"/>
    </location>
</feature>
<dbReference type="SMART" id="SM00318">
    <property type="entry name" value="SNc"/>
    <property type="match status" value="1"/>
</dbReference>
<keyword evidence="3" id="KW-0378">Hydrolase</keyword>
<evidence type="ECO:0000259" key="5">
    <source>
        <dbReference type="PROSITE" id="PS50830"/>
    </source>
</evidence>
<evidence type="ECO:0000313" key="7">
    <source>
        <dbReference type="Proteomes" id="UP001224392"/>
    </source>
</evidence>
<feature type="domain" description="TNase-like" evidence="5">
    <location>
        <begin position="44"/>
        <end position="173"/>
    </location>
</feature>
<sequence length="280" mass="31187">MNPQPKWWRILQKAPWATALGAFLFACLGGCSPQADADCVLGGQSIEAQVRHVSDGDSLVLSDGRRVRLIGVNTPELARSGRPAQPLAEEALRFTRQFLGDGEIEMIYDKDRRDRYGRILAHVYNRDGDSLETALLSAGLGFQVAIAPNIALAECLSSREEAARAAGRGVWDEKTWPILNASDIRPGQGGFVRLRGTVRKVDRNRYLWLELDGPVAVRLPLDGDFGQLSGGNWQDRQIEVRGWLIDRGLKYLSRFPQNKRWLISADTQYTLDISTANSRN</sequence>
<reference evidence="6 7" key="1">
    <citation type="submission" date="2023-04" db="EMBL/GenBank/DDBJ databases">
        <title>Marinobulbifer ophiurae gen. nov., sp. Nov., isolate from tissue of brittle star Ophioplocus japonicus.</title>
        <authorList>
            <person name="Kawano K."/>
            <person name="Sawayama S."/>
            <person name="Nakagawa S."/>
        </authorList>
    </citation>
    <scope>NUCLEOTIDE SEQUENCE [LARGE SCALE GENOMIC DNA]</scope>
    <source>
        <strain evidence="6 7">NKW57</strain>
    </source>
</reference>
<dbReference type="PANTHER" id="PTHR12302">
    <property type="entry name" value="EBNA2 BINDING PROTEIN P100"/>
    <property type="match status" value="1"/>
</dbReference>
<evidence type="ECO:0000256" key="1">
    <source>
        <dbReference type="ARBA" id="ARBA00022722"/>
    </source>
</evidence>
<dbReference type="InterPro" id="IPR002071">
    <property type="entry name" value="Thermonucl_AS"/>
</dbReference>
<dbReference type="SUPFAM" id="SSF50199">
    <property type="entry name" value="Staphylococcal nuclease"/>
    <property type="match status" value="1"/>
</dbReference>
<evidence type="ECO:0000256" key="2">
    <source>
        <dbReference type="ARBA" id="ARBA00022759"/>
    </source>
</evidence>
<dbReference type="PANTHER" id="PTHR12302:SF3">
    <property type="entry name" value="SERINE_THREONINE-PROTEIN KINASE 31"/>
    <property type="match status" value="1"/>
</dbReference>